<name>A0A5M3Z612_ASPTE</name>
<protein>
    <submittedName>
        <fullName evidence="2">Cortical protein KAR9</fullName>
    </submittedName>
</protein>
<feature type="compositionally biased region" description="Low complexity" evidence="1">
    <location>
        <begin position="926"/>
        <end position="950"/>
    </location>
</feature>
<dbReference type="Proteomes" id="UP000452235">
    <property type="component" value="Unassembled WGS sequence"/>
</dbReference>
<dbReference type="OrthoDB" id="5559380at2759"/>
<reference evidence="2 3" key="1">
    <citation type="submission" date="2020-01" db="EMBL/GenBank/DDBJ databases">
        <title>Aspergillus terreus IFO 6365 whole genome shotgun sequence.</title>
        <authorList>
            <person name="Kanamasa S."/>
            <person name="Takahashi H."/>
        </authorList>
    </citation>
    <scope>NUCLEOTIDE SEQUENCE [LARGE SCALE GENOMIC DNA]</scope>
    <source>
        <strain evidence="2 3">IFO 6365</strain>
    </source>
</reference>
<feature type="compositionally biased region" description="Polar residues" evidence="1">
    <location>
        <begin position="1"/>
        <end position="11"/>
    </location>
</feature>
<evidence type="ECO:0000313" key="3">
    <source>
        <dbReference type="Proteomes" id="UP000452235"/>
    </source>
</evidence>
<dbReference type="GO" id="GO:0031578">
    <property type="term" value="P:mitotic spindle orientation checkpoint signaling"/>
    <property type="evidence" value="ECO:0007669"/>
    <property type="project" value="TreeGrafter"/>
</dbReference>
<feature type="compositionally biased region" description="Polar residues" evidence="1">
    <location>
        <begin position="749"/>
        <end position="758"/>
    </location>
</feature>
<gene>
    <name evidence="2" type="ORF">ATEIFO6365_0007037300</name>
</gene>
<feature type="compositionally biased region" description="Low complexity" evidence="1">
    <location>
        <begin position="817"/>
        <end position="844"/>
    </location>
</feature>
<dbReference type="PANTHER" id="PTHR37271:SF1">
    <property type="entry name" value="KARYOGAMY PROTEIN KAR9"/>
    <property type="match status" value="1"/>
</dbReference>
<feature type="compositionally biased region" description="Low complexity" evidence="1">
    <location>
        <begin position="905"/>
        <end position="917"/>
    </location>
</feature>
<dbReference type="GO" id="GO:0051293">
    <property type="term" value="P:establishment of spindle localization"/>
    <property type="evidence" value="ECO:0007669"/>
    <property type="project" value="TreeGrafter"/>
</dbReference>
<feature type="compositionally biased region" description="Basic and acidic residues" evidence="1">
    <location>
        <begin position="133"/>
        <end position="145"/>
    </location>
</feature>
<feature type="compositionally biased region" description="Low complexity" evidence="1">
    <location>
        <begin position="46"/>
        <end position="75"/>
    </location>
</feature>
<dbReference type="VEuPathDB" id="FungiDB:ATEG_05992"/>
<feature type="compositionally biased region" description="Basic and acidic residues" evidence="1">
    <location>
        <begin position="184"/>
        <end position="196"/>
    </location>
</feature>
<dbReference type="GO" id="GO:0043332">
    <property type="term" value="C:mating projection tip"/>
    <property type="evidence" value="ECO:0007669"/>
    <property type="project" value="TreeGrafter"/>
</dbReference>
<feature type="compositionally biased region" description="Basic and acidic residues" evidence="1">
    <location>
        <begin position="78"/>
        <end position="93"/>
    </location>
</feature>
<accession>A0A5M3Z612</accession>
<dbReference type="PANTHER" id="PTHR37271">
    <property type="entry name" value="KARYOGAMY PROTEIN KAR9"/>
    <property type="match status" value="1"/>
</dbReference>
<dbReference type="GO" id="GO:0005816">
    <property type="term" value="C:spindle pole body"/>
    <property type="evidence" value="ECO:0007669"/>
    <property type="project" value="TreeGrafter"/>
</dbReference>
<proteinExistence type="predicted"/>
<evidence type="ECO:0000313" key="2">
    <source>
        <dbReference type="EMBL" id="GFF17824.1"/>
    </source>
</evidence>
<feature type="compositionally biased region" description="Pro residues" evidence="1">
    <location>
        <begin position="34"/>
        <end position="45"/>
    </location>
</feature>
<feature type="compositionally biased region" description="Low complexity" evidence="1">
    <location>
        <begin position="22"/>
        <end position="33"/>
    </location>
</feature>
<sequence length="1055" mass="114664">MFTTSTISAAPTSDPHRPPSPSSVLSFSPSSPSSSPPPPPPPPPAVSISAPADSPPRQIASKSSFQSLRSFGSSSAYEDDHSDTTDLGPEKSLIRPSILRRLSPGLAARVKLLDGSSRTTAHSRNSPGAVGRIPEEHLKELDSQHQDLSIKIQKKGRAWHALHLTGRHKQRQPSFSEDLEEGTEGARPKEQTSEESDRFEEEQVQDTEPATATMSAVEPLPPTDIQPAAEMESTPHEQTDYEKYVEDTRDSEAMPPPPPPKDDQRPPSGASNSTLQFFRKGRPASMYSFTSLRVSFIKQVSQLTAIALPQPSTLESSIASISGAPAAVKAVVGTGENVQMWIQKAATIMGGLEVDDEVDWAASGGREGTEAIDRAISQFDALINSYVKIIEDVQARDDIAEASSDHLETIVRHMDSALQNWAHVKSRLREIKGHVELAMEWEELWNTVFGEVETEVAELTQLLYNIEEKRHNVMMNTWPNVQEPNSHSLDISELETIVEETPSNGGTSSNRRLSVSSIFAVPPATGTPIIQTPEDDAGQSDLIAVFARLQPLKASIQFLPMRLSMFQSRAEDIYPSACEDIDYRRSALEENFRSLERAAEALRKEFSEDRWILVFRNAGAQAQKMFESVERSIVKLQDSIESGAHVHSPASLAKRIESYEAKKQHYVPAIERVISIIQKGVSDRLTVNGETVMLMNHMKDKVDALKASINVMDSSIEDLNIPGGQQLRDSISTIVTMDSPATGSVVDTPGSSPASSVVMTPGNARKGATTPLGSSSRRGSSVSSAARSTLSKVRRYSGLAQPPTTLTAKKSAIPKLVAPSPAPSTVATTPTPAARKAPSRPASSLDKRPRWNSSTNTNDLDVGHVRKPTSLLDKRPRWNASTNTNDLDVGHAYRPSPSPSAFRKLSSSLSRPSSTLPGFSRRDLTASPAPSAGRSSSRLSSRLVSRSPGRTESPTPNRSILDPPPYSKLRRAAGQENFPTTPRNRQSYAGTSFSRSVSQEQKQGLFSPTKSDRPGTALGHSGSRRISLLPLPKARSGRDSAAGNRSKLSERPPWR</sequence>
<dbReference type="InterPro" id="IPR013889">
    <property type="entry name" value="Karyogamy_KAR9"/>
</dbReference>
<feature type="region of interest" description="Disordered" evidence="1">
    <location>
        <begin position="742"/>
        <end position="1055"/>
    </location>
</feature>
<dbReference type="GO" id="GO:0005938">
    <property type="term" value="C:cell cortex"/>
    <property type="evidence" value="ECO:0007669"/>
    <property type="project" value="TreeGrafter"/>
</dbReference>
<feature type="region of interest" description="Disordered" evidence="1">
    <location>
        <begin position="1"/>
        <end position="96"/>
    </location>
</feature>
<evidence type="ECO:0000256" key="1">
    <source>
        <dbReference type="SAM" id="MobiDB-lite"/>
    </source>
</evidence>
<feature type="compositionally biased region" description="Low complexity" evidence="1">
    <location>
        <begin position="773"/>
        <end position="788"/>
    </location>
</feature>
<keyword evidence="3" id="KW-1185">Reference proteome</keyword>
<comment type="caution">
    <text evidence="2">The sequence shown here is derived from an EMBL/GenBank/DDBJ whole genome shotgun (WGS) entry which is preliminary data.</text>
</comment>
<dbReference type="Pfam" id="PF08580">
    <property type="entry name" value="KAR9"/>
    <property type="match status" value="1"/>
</dbReference>
<feature type="region of interest" description="Disordered" evidence="1">
    <location>
        <begin position="113"/>
        <end position="147"/>
    </location>
</feature>
<dbReference type="AlphaFoldDB" id="A0A5M3Z612"/>
<feature type="compositionally biased region" description="Polar residues" evidence="1">
    <location>
        <begin position="116"/>
        <end position="126"/>
    </location>
</feature>
<feature type="compositionally biased region" description="Basic and acidic residues" evidence="1">
    <location>
        <begin position="233"/>
        <end position="252"/>
    </location>
</feature>
<dbReference type="GO" id="GO:0030473">
    <property type="term" value="P:nuclear migration along microtubule"/>
    <property type="evidence" value="ECO:0007669"/>
    <property type="project" value="TreeGrafter"/>
</dbReference>
<organism evidence="2 3">
    <name type="scientific">Aspergillus terreus</name>
    <dbReference type="NCBI Taxonomy" id="33178"/>
    <lineage>
        <taxon>Eukaryota</taxon>
        <taxon>Fungi</taxon>
        <taxon>Dikarya</taxon>
        <taxon>Ascomycota</taxon>
        <taxon>Pezizomycotina</taxon>
        <taxon>Eurotiomycetes</taxon>
        <taxon>Eurotiomycetidae</taxon>
        <taxon>Eurotiales</taxon>
        <taxon>Aspergillaceae</taxon>
        <taxon>Aspergillus</taxon>
        <taxon>Aspergillus subgen. Circumdati</taxon>
    </lineage>
</organism>
<dbReference type="EMBL" id="BLJY01000007">
    <property type="protein sequence ID" value="GFF17824.1"/>
    <property type="molecule type" value="Genomic_DNA"/>
</dbReference>
<feature type="region of interest" description="Disordered" evidence="1">
    <location>
        <begin position="164"/>
        <end position="277"/>
    </location>
</feature>
<feature type="compositionally biased region" description="Polar residues" evidence="1">
    <location>
        <begin position="977"/>
        <end position="1009"/>
    </location>
</feature>